<evidence type="ECO:0000256" key="1">
    <source>
        <dbReference type="ARBA" id="ARBA00010371"/>
    </source>
</evidence>
<organism evidence="7 8">
    <name type="scientific">Zophobihabitans entericus</name>
    <dbReference type="NCBI Taxonomy" id="1635327"/>
    <lineage>
        <taxon>Bacteria</taxon>
        <taxon>Pseudomonadati</taxon>
        <taxon>Pseudomonadota</taxon>
        <taxon>Gammaproteobacteria</taxon>
        <taxon>Orbales</taxon>
        <taxon>Orbaceae</taxon>
        <taxon>Zophobihabitans</taxon>
    </lineage>
</organism>
<dbReference type="PROSITE" id="PS01162">
    <property type="entry name" value="QOR_ZETA_CRYSTAL"/>
    <property type="match status" value="1"/>
</dbReference>
<evidence type="ECO:0000256" key="2">
    <source>
        <dbReference type="ARBA" id="ARBA00022857"/>
    </source>
</evidence>
<evidence type="ECO:0000259" key="6">
    <source>
        <dbReference type="SMART" id="SM00829"/>
    </source>
</evidence>
<name>A0A6G9I8W5_9GAMM</name>
<accession>A0A6G9I8W5</accession>
<dbReference type="FunFam" id="3.40.50.720:FF:000053">
    <property type="entry name" value="Quinone oxidoreductase 1"/>
    <property type="match status" value="1"/>
</dbReference>
<dbReference type="AlphaFoldDB" id="A0A6G9I8W5"/>
<dbReference type="PANTHER" id="PTHR48106:SF13">
    <property type="entry name" value="QUINONE OXIDOREDUCTASE-RELATED"/>
    <property type="match status" value="1"/>
</dbReference>
<comment type="catalytic activity">
    <reaction evidence="5">
        <text>2 a quinone + NADPH + H(+) = 2 a 1,4-benzosemiquinone + NADP(+)</text>
        <dbReference type="Rhea" id="RHEA:14269"/>
        <dbReference type="ChEBI" id="CHEBI:15378"/>
        <dbReference type="ChEBI" id="CHEBI:57783"/>
        <dbReference type="ChEBI" id="CHEBI:58349"/>
        <dbReference type="ChEBI" id="CHEBI:132124"/>
        <dbReference type="ChEBI" id="CHEBI:134225"/>
        <dbReference type="EC" id="1.6.5.5"/>
    </reaction>
</comment>
<keyword evidence="2" id="KW-0521">NADP</keyword>
<dbReference type="Pfam" id="PF00107">
    <property type="entry name" value="ADH_zinc_N"/>
    <property type="match status" value="1"/>
</dbReference>
<keyword evidence="8" id="KW-1185">Reference proteome</keyword>
<dbReference type="InterPro" id="IPR020843">
    <property type="entry name" value="ER"/>
</dbReference>
<dbReference type="Proteomes" id="UP000501168">
    <property type="component" value="Chromosome"/>
</dbReference>
<dbReference type="GO" id="GO:0008270">
    <property type="term" value="F:zinc ion binding"/>
    <property type="evidence" value="ECO:0007669"/>
    <property type="project" value="InterPro"/>
</dbReference>
<dbReference type="InParanoid" id="A0A6G9I8W5"/>
<dbReference type="EC" id="1.6.5.5" evidence="4"/>
<sequence>MAKRIQFSNYGTADVLQYVDFTPRVPGDNEVLIQNKAIGLNYIETYVRSGLYPVPSLPSGLGTEAAGIVEQVGKNVTDLKVGDRVAYCQSALGAYSQYHTVDSTKVVILPANVSFEQAAASLLKGLTVYYLLTMTYQVKKDEKFLFHAAAGGVGLIASQWAKSLGAKMIGTVGSAEKAELAKQAGAWEVINYKTEDVVKRVLELTDNQKVNVVYDSVGKDMWLTSLDCLKVRGLMVSFGNSSGAVTGVDLGILNQKGCLYVTRPSLYGYITSKQQLQAAADHLFALIASGAIKVDVNENQKFALKDAAHAHTMLQNRKTSGSSLLIP</sequence>
<protein>
    <recommendedName>
        <fullName evidence="4">NADPH:quinone reductase</fullName>
        <ecNumber evidence="4">1.6.5.5</ecNumber>
    </recommendedName>
</protein>
<evidence type="ECO:0000256" key="5">
    <source>
        <dbReference type="ARBA" id="ARBA00048980"/>
    </source>
</evidence>
<dbReference type="InterPro" id="IPR036291">
    <property type="entry name" value="NAD(P)-bd_dom_sf"/>
</dbReference>
<feature type="domain" description="Enoyl reductase (ER)" evidence="6">
    <location>
        <begin position="11"/>
        <end position="325"/>
    </location>
</feature>
<evidence type="ECO:0000256" key="3">
    <source>
        <dbReference type="ARBA" id="ARBA00023002"/>
    </source>
</evidence>
<dbReference type="Pfam" id="PF08240">
    <property type="entry name" value="ADH_N"/>
    <property type="match status" value="1"/>
</dbReference>
<keyword evidence="3 7" id="KW-0560">Oxidoreductase</keyword>
<dbReference type="InterPro" id="IPR013149">
    <property type="entry name" value="ADH-like_C"/>
</dbReference>
<evidence type="ECO:0000313" key="8">
    <source>
        <dbReference type="Proteomes" id="UP000501168"/>
    </source>
</evidence>
<gene>
    <name evidence="7" type="ORF">IPMB12_02570</name>
</gene>
<dbReference type="InterPro" id="IPR002364">
    <property type="entry name" value="Quin_OxRdtase/zeta-crystal_CS"/>
</dbReference>
<dbReference type="FunCoup" id="A0A6G9I8W5">
    <property type="interactions" value="479"/>
</dbReference>
<dbReference type="GO" id="GO:0035925">
    <property type="term" value="F:mRNA 3'-UTR AU-rich region binding"/>
    <property type="evidence" value="ECO:0007669"/>
    <property type="project" value="TreeGrafter"/>
</dbReference>
<dbReference type="GO" id="GO:0070402">
    <property type="term" value="F:NADPH binding"/>
    <property type="evidence" value="ECO:0007669"/>
    <property type="project" value="TreeGrafter"/>
</dbReference>
<dbReference type="KEGG" id="orb:IPMB12_02570"/>
<dbReference type="CDD" id="cd05286">
    <property type="entry name" value="QOR2"/>
    <property type="match status" value="1"/>
</dbReference>
<comment type="similarity">
    <text evidence="1">Belongs to the zinc-containing alcohol dehydrogenase family. Quinone oxidoreductase subfamily.</text>
</comment>
<dbReference type="InterPro" id="IPR013154">
    <property type="entry name" value="ADH-like_N"/>
</dbReference>
<proteinExistence type="inferred from homology"/>
<dbReference type="PANTHER" id="PTHR48106">
    <property type="entry name" value="QUINONE OXIDOREDUCTASE PIG3-RELATED"/>
    <property type="match status" value="1"/>
</dbReference>
<dbReference type="InterPro" id="IPR047618">
    <property type="entry name" value="QOR-like"/>
</dbReference>
<dbReference type="Gene3D" id="3.90.180.10">
    <property type="entry name" value="Medium-chain alcohol dehydrogenases, catalytic domain"/>
    <property type="match status" value="1"/>
</dbReference>
<dbReference type="SUPFAM" id="SSF50129">
    <property type="entry name" value="GroES-like"/>
    <property type="match status" value="1"/>
</dbReference>
<evidence type="ECO:0000256" key="4">
    <source>
        <dbReference type="ARBA" id="ARBA00038919"/>
    </source>
</evidence>
<dbReference type="SMART" id="SM00829">
    <property type="entry name" value="PKS_ER"/>
    <property type="match status" value="1"/>
</dbReference>
<evidence type="ECO:0000313" key="7">
    <source>
        <dbReference type="EMBL" id="QIQ20661.1"/>
    </source>
</evidence>
<dbReference type="SUPFAM" id="SSF51735">
    <property type="entry name" value="NAD(P)-binding Rossmann-fold domains"/>
    <property type="match status" value="1"/>
</dbReference>
<dbReference type="GO" id="GO:0005829">
    <property type="term" value="C:cytosol"/>
    <property type="evidence" value="ECO:0007669"/>
    <property type="project" value="TreeGrafter"/>
</dbReference>
<reference evidence="7 8" key="1">
    <citation type="submission" date="2020-03" db="EMBL/GenBank/DDBJ databases">
        <title>Complete genome sequence of Orbus sp. IPMB12 (BCRC 80908).</title>
        <authorList>
            <person name="Lo W.-S."/>
            <person name="Chang T.-H."/>
            <person name="Kuo C.-H."/>
        </authorList>
    </citation>
    <scope>NUCLEOTIDE SEQUENCE [LARGE SCALE GENOMIC DNA]</scope>
    <source>
        <strain evidence="7 8">IPMB12</strain>
    </source>
</reference>
<dbReference type="InterPro" id="IPR011032">
    <property type="entry name" value="GroES-like_sf"/>
</dbReference>
<dbReference type="EMBL" id="CP050253">
    <property type="protein sequence ID" value="QIQ20661.1"/>
    <property type="molecule type" value="Genomic_DNA"/>
</dbReference>
<dbReference type="RefSeq" id="WP_166914659.1">
    <property type="nucleotide sequence ID" value="NZ_CP050253.1"/>
</dbReference>
<dbReference type="GO" id="GO:0003960">
    <property type="term" value="F:quinone reductase (NADPH) activity"/>
    <property type="evidence" value="ECO:0007669"/>
    <property type="project" value="UniProtKB-EC"/>
</dbReference>
<dbReference type="Gene3D" id="3.40.50.720">
    <property type="entry name" value="NAD(P)-binding Rossmann-like Domain"/>
    <property type="match status" value="1"/>
</dbReference>
<dbReference type="NCBIfam" id="NF008024">
    <property type="entry name" value="PRK10754.1"/>
    <property type="match status" value="1"/>
</dbReference>